<proteinExistence type="inferred from homology"/>
<dbReference type="InterPro" id="IPR055399">
    <property type="entry name" value="CC_BshC"/>
</dbReference>
<reference evidence="5 6" key="1">
    <citation type="submission" date="2019-05" db="EMBL/GenBank/DDBJ databases">
        <title>We sequenced the genome of Paenibacillus hemerocallicola KCTC 33185 for further insight into its adaptation and study the phylogeny of Paenibacillus.</title>
        <authorList>
            <person name="Narsing Rao M.P."/>
        </authorList>
    </citation>
    <scope>NUCLEOTIDE SEQUENCE [LARGE SCALE GENOMIC DNA]</scope>
    <source>
        <strain evidence="5 6">KCTC 33185</strain>
    </source>
</reference>
<protein>
    <recommendedName>
        <fullName evidence="2">Putative cysteine ligase BshC</fullName>
        <ecNumber evidence="2">6.-.-.-</ecNumber>
    </recommendedName>
</protein>
<dbReference type="Pfam" id="PF10079">
    <property type="entry name" value="Rossmann-like_BshC"/>
    <property type="match status" value="1"/>
</dbReference>
<evidence type="ECO:0000313" key="5">
    <source>
        <dbReference type="EMBL" id="TNJ66326.1"/>
    </source>
</evidence>
<dbReference type="OrthoDB" id="9765151at2"/>
<keyword evidence="6" id="KW-1185">Reference proteome</keyword>
<dbReference type="PIRSF" id="PIRSF012535">
    <property type="entry name" value="UCP012535"/>
    <property type="match status" value="1"/>
</dbReference>
<dbReference type="AlphaFoldDB" id="A0A5C4TCI5"/>
<comment type="function">
    <text evidence="2">Involved in bacillithiol (BSH) biosynthesis. May catalyze the last step of the pathway, the addition of cysteine to glucosamine malate (GlcN-Mal) to generate BSH.</text>
</comment>
<dbReference type="Pfam" id="PF24850">
    <property type="entry name" value="CC_BshC"/>
    <property type="match status" value="1"/>
</dbReference>
<feature type="domain" description="Bacillithiol biosynthesis BshC N-terminal Rossmann-like" evidence="3">
    <location>
        <begin position="1"/>
        <end position="382"/>
    </location>
</feature>
<dbReference type="InterPro" id="IPR055398">
    <property type="entry name" value="Rossmann-like_BshC"/>
</dbReference>
<dbReference type="Proteomes" id="UP000307943">
    <property type="component" value="Unassembled WGS sequence"/>
</dbReference>
<evidence type="ECO:0000256" key="2">
    <source>
        <dbReference type="HAMAP-Rule" id="MF_01867"/>
    </source>
</evidence>
<dbReference type="EC" id="6.-.-.-" evidence="2"/>
<dbReference type="InterPro" id="IPR011199">
    <property type="entry name" value="Bacillithiol_biosynth_BshC"/>
</dbReference>
<feature type="domain" description="Bacillithiol biosynthesis BshC C-terminal coiled-coil" evidence="4">
    <location>
        <begin position="385"/>
        <end position="543"/>
    </location>
</feature>
<evidence type="ECO:0000259" key="3">
    <source>
        <dbReference type="Pfam" id="PF10079"/>
    </source>
</evidence>
<gene>
    <name evidence="2 5" type="primary">bshC</name>
    <name evidence="5" type="ORF">FE784_10125</name>
</gene>
<evidence type="ECO:0000259" key="4">
    <source>
        <dbReference type="Pfam" id="PF24850"/>
    </source>
</evidence>
<dbReference type="NCBIfam" id="TIGR03998">
    <property type="entry name" value="thiol_BshC"/>
    <property type="match status" value="1"/>
</dbReference>
<organism evidence="5 6">
    <name type="scientific">Paenibacillus hemerocallicola</name>
    <dbReference type="NCBI Taxonomy" id="1172614"/>
    <lineage>
        <taxon>Bacteria</taxon>
        <taxon>Bacillati</taxon>
        <taxon>Bacillota</taxon>
        <taxon>Bacilli</taxon>
        <taxon>Bacillales</taxon>
        <taxon>Paenibacillaceae</taxon>
        <taxon>Paenibacillus</taxon>
    </lineage>
</organism>
<evidence type="ECO:0000313" key="6">
    <source>
        <dbReference type="Proteomes" id="UP000307943"/>
    </source>
</evidence>
<dbReference type="GO" id="GO:0016874">
    <property type="term" value="F:ligase activity"/>
    <property type="evidence" value="ECO:0007669"/>
    <property type="project" value="UniProtKB-UniRule"/>
</dbReference>
<sequence>MRVEQYRWEPAQPITRDYIYDFASVASLYEHNPWNESGDRERAAWLDQVGRPQADREGLVRALLAFNGRIGNSERAIDHIEALREPGTLVVTGGQQAGLFTGPLLVLYKAITVITEARQASQRLGRTVVPVFWIAGEDHDLEEANHTFVLSDSLAVQKIKLNASSDKKSSVSQWSIAPEAWEDAISQLEQTLMNTEFKSELIERLNSILAASATLTDQFARTIAWLFGEYGLVLVDSDDPDLRKLEADMFGAIVSRQSELSASLLKAKSRLEQSGYTAQVELHEAQAHLFVYHEGERLLLGKQGDSFTDRKGTVSFTERELADLAADTPEMLSNNVMTRPIMQDYLFPVLSVVLGPSEIAYWGLLREAFGLFGQQMPVLVPRYEFTLLEGTVQKQMAKFELEFEDVIRRLDEKQTAWLEAQGSLQVEELFAEAKAKFEQLYGPIVEAVSGINPGLRKLGETNMNKIVEQIDFLESRAADAFRSQHESALRHWERIRMSVLPNGKPQERVYNAFQYWVKYGGGWLRELMDMPLSRDGSHRIVYF</sequence>
<evidence type="ECO:0000256" key="1">
    <source>
        <dbReference type="ARBA" id="ARBA00022598"/>
    </source>
</evidence>
<comment type="caution">
    <text evidence="5">The sequence shown here is derived from an EMBL/GenBank/DDBJ whole genome shotgun (WGS) entry which is preliminary data.</text>
</comment>
<dbReference type="HAMAP" id="MF_01867">
    <property type="entry name" value="BshC"/>
    <property type="match status" value="1"/>
</dbReference>
<dbReference type="EMBL" id="VDCQ01000011">
    <property type="protein sequence ID" value="TNJ66326.1"/>
    <property type="molecule type" value="Genomic_DNA"/>
</dbReference>
<keyword evidence="1 2" id="KW-0436">Ligase</keyword>
<name>A0A5C4TCI5_9BACL</name>
<dbReference type="RefSeq" id="WP_139602082.1">
    <property type="nucleotide sequence ID" value="NZ_VDCQ01000011.1"/>
</dbReference>
<comment type="similarity">
    <text evidence="2">Belongs to the BshC family.</text>
</comment>
<accession>A0A5C4TCI5</accession>